<evidence type="ECO:0000256" key="2">
    <source>
        <dbReference type="ARBA" id="ARBA00008711"/>
    </source>
</evidence>
<dbReference type="FunFam" id="1.10.10.10:FF:000214">
    <property type="entry name" value="Methylated-DNA--protein-cysteine methyltransferase"/>
    <property type="match status" value="1"/>
</dbReference>
<dbReference type="InterPro" id="IPR001497">
    <property type="entry name" value="MethylDNA_cys_MeTrfase_AS"/>
</dbReference>
<evidence type="ECO:0000256" key="3">
    <source>
        <dbReference type="ARBA" id="ARBA00011918"/>
    </source>
</evidence>
<dbReference type="SUPFAM" id="SSF46689">
    <property type="entry name" value="Homeodomain-like"/>
    <property type="match status" value="1"/>
</dbReference>
<evidence type="ECO:0000256" key="10">
    <source>
        <dbReference type="ARBA" id="ARBA00049348"/>
    </source>
</evidence>
<accession>A0A937FUN5</accession>
<dbReference type="Gene3D" id="1.10.10.10">
    <property type="entry name" value="Winged helix-like DNA-binding domain superfamily/Winged helix DNA-binding domain"/>
    <property type="match status" value="1"/>
</dbReference>
<dbReference type="Pfam" id="PF12833">
    <property type="entry name" value="HTH_18"/>
    <property type="match status" value="1"/>
</dbReference>
<dbReference type="PANTHER" id="PTHR10815">
    <property type="entry name" value="METHYLATED-DNA--PROTEIN-CYSTEINE METHYLTRANSFERASE"/>
    <property type="match status" value="1"/>
</dbReference>
<comment type="similarity">
    <text evidence="2">Belongs to the MGMT family.</text>
</comment>
<comment type="caution">
    <text evidence="12">The sequence shown here is derived from an EMBL/GenBank/DDBJ whole genome shotgun (WGS) entry which is preliminary data.</text>
</comment>
<dbReference type="CDD" id="cd06445">
    <property type="entry name" value="ATase"/>
    <property type="match status" value="1"/>
</dbReference>
<keyword evidence="7" id="KW-0805">Transcription regulation</keyword>
<organism evidence="12 13">
    <name type="scientific">Fulvivirga marina</name>
    <dbReference type="NCBI Taxonomy" id="2494733"/>
    <lineage>
        <taxon>Bacteria</taxon>
        <taxon>Pseudomonadati</taxon>
        <taxon>Bacteroidota</taxon>
        <taxon>Cytophagia</taxon>
        <taxon>Cytophagales</taxon>
        <taxon>Fulvivirgaceae</taxon>
        <taxon>Fulvivirga</taxon>
    </lineage>
</organism>
<evidence type="ECO:0000256" key="9">
    <source>
        <dbReference type="ARBA" id="ARBA00023204"/>
    </source>
</evidence>
<comment type="catalytic activity">
    <reaction evidence="1">
        <text>a 4-O-methyl-thymidine in DNA + L-cysteinyl-[protein] = a thymidine in DNA + S-methyl-L-cysteinyl-[protein]</text>
        <dbReference type="Rhea" id="RHEA:53428"/>
        <dbReference type="Rhea" id="RHEA-COMP:10131"/>
        <dbReference type="Rhea" id="RHEA-COMP:10132"/>
        <dbReference type="Rhea" id="RHEA-COMP:13555"/>
        <dbReference type="Rhea" id="RHEA-COMP:13556"/>
        <dbReference type="ChEBI" id="CHEBI:29950"/>
        <dbReference type="ChEBI" id="CHEBI:82612"/>
        <dbReference type="ChEBI" id="CHEBI:137386"/>
        <dbReference type="ChEBI" id="CHEBI:137387"/>
        <dbReference type="EC" id="2.1.1.63"/>
    </reaction>
</comment>
<comment type="catalytic activity">
    <reaction evidence="10">
        <text>a 6-O-methyl-2'-deoxyguanosine in DNA + L-cysteinyl-[protein] = S-methyl-L-cysteinyl-[protein] + a 2'-deoxyguanosine in DNA</text>
        <dbReference type="Rhea" id="RHEA:24000"/>
        <dbReference type="Rhea" id="RHEA-COMP:10131"/>
        <dbReference type="Rhea" id="RHEA-COMP:10132"/>
        <dbReference type="Rhea" id="RHEA-COMP:11367"/>
        <dbReference type="Rhea" id="RHEA-COMP:11368"/>
        <dbReference type="ChEBI" id="CHEBI:29950"/>
        <dbReference type="ChEBI" id="CHEBI:82612"/>
        <dbReference type="ChEBI" id="CHEBI:85445"/>
        <dbReference type="ChEBI" id="CHEBI:85448"/>
        <dbReference type="EC" id="2.1.1.63"/>
    </reaction>
</comment>
<dbReference type="EMBL" id="JAEUGD010000001">
    <property type="protein sequence ID" value="MBL6444728.1"/>
    <property type="molecule type" value="Genomic_DNA"/>
</dbReference>
<keyword evidence="6" id="KW-0227">DNA damage</keyword>
<dbReference type="SUPFAM" id="SSF53155">
    <property type="entry name" value="Methylated DNA-protein cysteine methyltransferase domain"/>
    <property type="match status" value="1"/>
</dbReference>
<keyword evidence="9" id="KW-0234">DNA repair</keyword>
<dbReference type="Gene3D" id="3.30.160.70">
    <property type="entry name" value="Methylated DNA-protein cysteine methyltransferase domain"/>
    <property type="match status" value="1"/>
</dbReference>
<dbReference type="Gene3D" id="1.10.10.60">
    <property type="entry name" value="Homeodomain-like"/>
    <property type="match status" value="1"/>
</dbReference>
<dbReference type="SMART" id="SM00342">
    <property type="entry name" value="HTH_ARAC"/>
    <property type="match status" value="1"/>
</dbReference>
<name>A0A937FUN5_9BACT</name>
<evidence type="ECO:0000256" key="6">
    <source>
        <dbReference type="ARBA" id="ARBA00022763"/>
    </source>
</evidence>
<proteinExistence type="inferred from homology"/>
<keyword evidence="5 12" id="KW-0808">Transferase</keyword>
<dbReference type="GO" id="GO:0003700">
    <property type="term" value="F:DNA-binding transcription factor activity"/>
    <property type="evidence" value="ECO:0007669"/>
    <property type="project" value="InterPro"/>
</dbReference>
<evidence type="ECO:0000256" key="5">
    <source>
        <dbReference type="ARBA" id="ARBA00022679"/>
    </source>
</evidence>
<evidence type="ECO:0000259" key="11">
    <source>
        <dbReference type="PROSITE" id="PS01124"/>
    </source>
</evidence>
<reference evidence="12" key="1">
    <citation type="submission" date="2021-01" db="EMBL/GenBank/DDBJ databases">
        <title>Fulvivirga kasyanovii gen. nov., sp nov., a novel member of the phylum Bacteroidetes isolated from seawater in a mussel farm.</title>
        <authorList>
            <person name="Zhao L.-H."/>
            <person name="Wang Z.-J."/>
        </authorList>
    </citation>
    <scope>NUCLEOTIDE SEQUENCE</scope>
    <source>
        <strain evidence="12">29W222</strain>
    </source>
</reference>
<evidence type="ECO:0000256" key="4">
    <source>
        <dbReference type="ARBA" id="ARBA00022603"/>
    </source>
</evidence>
<dbReference type="Proteomes" id="UP000614216">
    <property type="component" value="Unassembled WGS sequence"/>
</dbReference>
<sequence>MTDYQRIAQAINYIKVNFKQQPTLEQIAESVHLSPYHFQRLFKKWAGVSPKKFLQYLSLEHAKSILSQKQSLEETTFQTGLSGSGRLHDLFVNIEGMTPGEYKNQGGNLFIKYSVNESLFGNYLIASTGKGVCNLLFFDQEEKVVEELKSLWPKAKLVVGEDKDHETVRKFFAKNLESADKVRLHLKGTDFQLKVWEALLKIPEGALVSYGEIANQIKQPTAQRAVGTSIGRNPVGYLIPCHRVIKRVGGIGEYRWGKERKMAIIGWESAQLFGEEHVV</sequence>
<dbReference type="AlphaFoldDB" id="A0A937FUN5"/>
<dbReference type="InterPro" id="IPR036631">
    <property type="entry name" value="MGMT_N_sf"/>
</dbReference>
<dbReference type="InterPro" id="IPR009057">
    <property type="entry name" value="Homeodomain-like_sf"/>
</dbReference>
<keyword evidence="4 12" id="KW-0489">Methyltransferase</keyword>
<evidence type="ECO:0000313" key="13">
    <source>
        <dbReference type="Proteomes" id="UP000614216"/>
    </source>
</evidence>
<dbReference type="NCBIfam" id="TIGR00589">
    <property type="entry name" value="ogt"/>
    <property type="match status" value="1"/>
</dbReference>
<evidence type="ECO:0000256" key="1">
    <source>
        <dbReference type="ARBA" id="ARBA00001286"/>
    </source>
</evidence>
<protein>
    <recommendedName>
        <fullName evidence="3">methylated-DNA--[protein]-cysteine S-methyltransferase</fullName>
        <ecNumber evidence="3">2.1.1.63</ecNumber>
    </recommendedName>
</protein>
<dbReference type="RefSeq" id="WP_202854273.1">
    <property type="nucleotide sequence ID" value="NZ_JAEUGD010000001.1"/>
</dbReference>
<dbReference type="Pfam" id="PF01035">
    <property type="entry name" value="DNA_binding_1"/>
    <property type="match status" value="1"/>
</dbReference>
<evidence type="ECO:0000313" key="12">
    <source>
        <dbReference type="EMBL" id="MBL6444728.1"/>
    </source>
</evidence>
<dbReference type="GO" id="GO:0003908">
    <property type="term" value="F:methylated-DNA-[protein]-cysteine S-methyltransferase activity"/>
    <property type="evidence" value="ECO:0007669"/>
    <property type="project" value="UniProtKB-EC"/>
</dbReference>
<dbReference type="PROSITE" id="PS01124">
    <property type="entry name" value="HTH_ARAC_FAMILY_2"/>
    <property type="match status" value="1"/>
</dbReference>
<dbReference type="GO" id="GO:0043565">
    <property type="term" value="F:sequence-specific DNA binding"/>
    <property type="evidence" value="ECO:0007669"/>
    <property type="project" value="InterPro"/>
</dbReference>
<dbReference type="InterPro" id="IPR014048">
    <property type="entry name" value="MethylDNA_cys_MeTrfase_DNA-bd"/>
</dbReference>
<keyword evidence="13" id="KW-1185">Reference proteome</keyword>
<dbReference type="InterPro" id="IPR018060">
    <property type="entry name" value="HTH_AraC"/>
</dbReference>
<dbReference type="InterPro" id="IPR036217">
    <property type="entry name" value="MethylDNA_cys_MeTrfase_DNAb"/>
</dbReference>
<dbReference type="PANTHER" id="PTHR10815:SF13">
    <property type="entry name" value="METHYLATED-DNA--PROTEIN-CYSTEINE METHYLTRANSFERASE"/>
    <property type="match status" value="1"/>
</dbReference>
<dbReference type="GO" id="GO:0006281">
    <property type="term" value="P:DNA repair"/>
    <property type="evidence" value="ECO:0007669"/>
    <property type="project" value="UniProtKB-KW"/>
</dbReference>
<evidence type="ECO:0000256" key="7">
    <source>
        <dbReference type="ARBA" id="ARBA00023015"/>
    </source>
</evidence>
<dbReference type="GO" id="GO:0032259">
    <property type="term" value="P:methylation"/>
    <property type="evidence" value="ECO:0007669"/>
    <property type="project" value="UniProtKB-KW"/>
</dbReference>
<dbReference type="SUPFAM" id="SSF46767">
    <property type="entry name" value="Methylated DNA-protein cysteine methyltransferase, C-terminal domain"/>
    <property type="match status" value="1"/>
</dbReference>
<dbReference type="InterPro" id="IPR036388">
    <property type="entry name" value="WH-like_DNA-bd_sf"/>
</dbReference>
<keyword evidence="8" id="KW-0804">Transcription</keyword>
<feature type="domain" description="HTH araC/xylS-type" evidence="11">
    <location>
        <begin position="8"/>
        <end position="105"/>
    </location>
</feature>
<dbReference type="EC" id="2.1.1.63" evidence="3"/>
<evidence type="ECO:0000256" key="8">
    <source>
        <dbReference type="ARBA" id="ARBA00023163"/>
    </source>
</evidence>
<dbReference type="PROSITE" id="PS00374">
    <property type="entry name" value="MGMT"/>
    <property type="match status" value="1"/>
</dbReference>
<gene>
    <name evidence="12" type="ORF">JMN32_00300</name>
</gene>